<gene>
    <name evidence="4" type="ORF">GCM10023156_43780</name>
</gene>
<dbReference type="PANTHER" id="PTHR35889:SF3">
    <property type="entry name" value="F-BOX DOMAIN-CONTAINING PROTEIN"/>
    <property type="match status" value="1"/>
</dbReference>
<name>A0ABP8N6L9_9BACT</name>
<evidence type="ECO:0000259" key="3">
    <source>
        <dbReference type="Pfam" id="PF07587"/>
    </source>
</evidence>
<evidence type="ECO:0000313" key="4">
    <source>
        <dbReference type="EMBL" id="GAA4461348.1"/>
    </source>
</evidence>
<dbReference type="InterPro" id="IPR022655">
    <property type="entry name" value="DUF1553"/>
</dbReference>
<evidence type="ECO:0000256" key="1">
    <source>
        <dbReference type="SAM" id="SignalP"/>
    </source>
</evidence>
<keyword evidence="5" id="KW-1185">Reference proteome</keyword>
<organism evidence="4 5">
    <name type="scientific">Novipirellula rosea</name>
    <dbReference type="NCBI Taxonomy" id="1031540"/>
    <lineage>
        <taxon>Bacteria</taxon>
        <taxon>Pseudomonadati</taxon>
        <taxon>Planctomycetota</taxon>
        <taxon>Planctomycetia</taxon>
        <taxon>Pirellulales</taxon>
        <taxon>Pirellulaceae</taxon>
        <taxon>Novipirellula</taxon>
    </lineage>
</organism>
<dbReference type="EMBL" id="BAABGA010000054">
    <property type="protein sequence ID" value="GAA4461348.1"/>
    <property type="molecule type" value="Genomic_DNA"/>
</dbReference>
<proteinExistence type="predicted"/>
<comment type="caution">
    <text evidence="4">The sequence shown here is derived from an EMBL/GenBank/DDBJ whole genome shotgun (WGS) entry which is preliminary data.</text>
</comment>
<keyword evidence="1" id="KW-0732">Signal</keyword>
<feature type="chain" id="PRO_5045356258" evidence="1">
    <location>
        <begin position="18"/>
        <end position="544"/>
    </location>
</feature>
<dbReference type="InterPro" id="IPR011444">
    <property type="entry name" value="DUF1549"/>
</dbReference>
<feature type="domain" description="DUF1549" evidence="2">
    <location>
        <begin position="28"/>
        <end position="225"/>
    </location>
</feature>
<reference evidence="5" key="1">
    <citation type="journal article" date="2019" name="Int. J. Syst. Evol. Microbiol.">
        <title>The Global Catalogue of Microorganisms (GCM) 10K type strain sequencing project: providing services to taxonomists for standard genome sequencing and annotation.</title>
        <authorList>
            <consortium name="The Broad Institute Genomics Platform"/>
            <consortium name="The Broad Institute Genome Sequencing Center for Infectious Disease"/>
            <person name="Wu L."/>
            <person name="Ma J."/>
        </authorList>
    </citation>
    <scope>NUCLEOTIDE SEQUENCE [LARGE SCALE GENOMIC DNA]</scope>
    <source>
        <strain evidence="5">JCM 17759</strain>
    </source>
</reference>
<dbReference type="PANTHER" id="PTHR35889">
    <property type="entry name" value="CYCLOINULO-OLIGOSACCHARIDE FRUCTANOTRANSFERASE-RELATED"/>
    <property type="match status" value="1"/>
</dbReference>
<dbReference type="Pfam" id="PF07583">
    <property type="entry name" value="PSCyt2"/>
    <property type="match status" value="1"/>
</dbReference>
<feature type="signal peptide" evidence="1">
    <location>
        <begin position="1"/>
        <end position="17"/>
    </location>
</feature>
<feature type="domain" description="DUF1553" evidence="3">
    <location>
        <begin position="303"/>
        <end position="514"/>
    </location>
</feature>
<dbReference type="RefSeq" id="WP_345325648.1">
    <property type="nucleotide sequence ID" value="NZ_BAABGA010000054.1"/>
</dbReference>
<accession>A0ABP8N6L9</accession>
<sequence length="544" mass="61640">MTSMMGMSFVAAPPASAADAVPSQVALINDAIEQGWRDYEIRPAPEVDDATWCRRVYLDVIGRIPTLEELKTFLDSKGSDKRAKLVDQLLYDDKYTEEYANHWGSIWTNVLIGRSGGTDRRSMTSRDGMQKYLRDAFATNKPYNTMVYELVTAEGSTKPGTDKFNGAVNFLVDKVNDENGVLATSSTSRIFLGQQVQCTQCHNHPFNQWKQQKFWEFNSFFRQTRSLRRFVNGTRDIDHAELVSEDFAGEAGDPNDALVFYELRNGLTKVAYPVFTDGTEIEKSGYVSEVNRRQELGRLMLESEFLDKMAVNRIWSHFLGFGFTKPIDDLGPHNPASHPALLEDLAKEFRKSSYDTKQLITWITLSRPYNLKALLGPANEIDDPTIGEMPKFSRFYLRQMSAEQLYQSLVSSTNAGGGGSYEEQERQRRQWMQQFVVAFGTDEGDEATTFNGSIPQALMLFNGDLVKNATSTKPGSFLDQLSQSGRSPRDRLTDLFMAGLARRPSKDEMTIAGKLMVARKGNEKEMLQDMWWAILNTNEFIMQH</sequence>
<protein>
    <submittedName>
        <fullName evidence="4">DUF1549 domain-containing protein</fullName>
    </submittedName>
</protein>
<evidence type="ECO:0000259" key="2">
    <source>
        <dbReference type="Pfam" id="PF07583"/>
    </source>
</evidence>
<dbReference type="Proteomes" id="UP001500840">
    <property type="component" value="Unassembled WGS sequence"/>
</dbReference>
<dbReference type="Pfam" id="PF07587">
    <property type="entry name" value="PSD1"/>
    <property type="match status" value="1"/>
</dbReference>
<evidence type="ECO:0000313" key="5">
    <source>
        <dbReference type="Proteomes" id="UP001500840"/>
    </source>
</evidence>